<dbReference type="SMART" id="SM00320">
    <property type="entry name" value="WD40"/>
    <property type="match status" value="7"/>
</dbReference>
<dbReference type="SUPFAM" id="SSF50978">
    <property type="entry name" value="WD40 repeat-like"/>
    <property type="match status" value="1"/>
</dbReference>
<evidence type="ECO:0000256" key="1">
    <source>
        <dbReference type="ARBA" id="ARBA00004123"/>
    </source>
</evidence>
<feature type="repeat" description="WD" evidence="9">
    <location>
        <begin position="527"/>
        <end position="562"/>
    </location>
</feature>
<keyword evidence="3 9" id="KW-0853">WD repeat</keyword>
<evidence type="ECO:0000256" key="5">
    <source>
        <dbReference type="ARBA" id="ARBA00023015"/>
    </source>
</evidence>
<evidence type="ECO:0000256" key="7">
    <source>
        <dbReference type="ARBA" id="ARBA00023242"/>
    </source>
</evidence>
<evidence type="ECO:0000256" key="9">
    <source>
        <dbReference type="PROSITE-ProRule" id="PRU00221"/>
    </source>
</evidence>
<evidence type="ECO:0000256" key="4">
    <source>
        <dbReference type="ARBA" id="ARBA00022737"/>
    </source>
</evidence>
<dbReference type="InterPro" id="IPR020472">
    <property type="entry name" value="WD40_PAC1"/>
</dbReference>
<keyword evidence="5" id="KW-0805">Transcription regulation</keyword>
<dbReference type="InterPro" id="IPR013890">
    <property type="entry name" value="Tscrpt_rep_Tup1_N"/>
</dbReference>
<accession>A0A9N9FKE3</accession>
<evidence type="ECO:0000256" key="10">
    <source>
        <dbReference type="SAM" id="MobiDB-lite"/>
    </source>
</evidence>
<gene>
    <name evidence="12" type="ORF">POCULU_LOCUS4606</name>
</gene>
<dbReference type="Gene3D" id="2.130.10.10">
    <property type="entry name" value="YVTN repeat-like/Quinoprotein amine dehydrogenase"/>
    <property type="match status" value="1"/>
</dbReference>
<name>A0A9N9FKE3_9GLOM</name>
<evidence type="ECO:0000259" key="11">
    <source>
        <dbReference type="Pfam" id="PF08581"/>
    </source>
</evidence>
<feature type="compositionally biased region" description="Polar residues" evidence="10">
    <location>
        <begin position="230"/>
        <end position="239"/>
    </location>
</feature>
<comment type="similarity">
    <text evidence="8">Belongs to the WD repeat TUP1 family.</text>
</comment>
<dbReference type="PROSITE" id="PS00678">
    <property type="entry name" value="WD_REPEATS_1"/>
    <property type="match status" value="4"/>
</dbReference>
<keyword evidence="4" id="KW-0677">Repeat</keyword>
<feature type="region of interest" description="Disordered" evidence="10">
    <location>
        <begin position="88"/>
        <end position="315"/>
    </location>
</feature>
<organism evidence="12 13">
    <name type="scientific">Paraglomus occultum</name>
    <dbReference type="NCBI Taxonomy" id="144539"/>
    <lineage>
        <taxon>Eukaryota</taxon>
        <taxon>Fungi</taxon>
        <taxon>Fungi incertae sedis</taxon>
        <taxon>Mucoromycota</taxon>
        <taxon>Glomeromycotina</taxon>
        <taxon>Glomeromycetes</taxon>
        <taxon>Paraglomerales</taxon>
        <taxon>Paraglomeraceae</taxon>
        <taxon>Paraglomus</taxon>
    </lineage>
</organism>
<dbReference type="PRINTS" id="PR00320">
    <property type="entry name" value="GPROTEINBRPT"/>
</dbReference>
<dbReference type="PROSITE" id="PS50294">
    <property type="entry name" value="WD_REPEATS_REGION"/>
    <property type="match status" value="6"/>
</dbReference>
<evidence type="ECO:0000256" key="6">
    <source>
        <dbReference type="ARBA" id="ARBA00023163"/>
    </source>
</evidence>
<protein>
    <submittedName>
        <fullName evidence="12">2164_t:CDS:1</fullName>
    </submittedName>
</protein>
<dbReference type="PROSITE" id="PS50082">
    <property type="entry name" value="WD_REPEATS_2"/>
    <property type="match status" value="6"/>
</dbReference>
<feature type="repeat" description="WD" evidence="9">
    <location>
        <begin position="403"/>
        <end position="437"/>
    </location>
</feature>
<keyword evidence="7" id="KW-0539">Nucleus</keyword>
<dbReference type="CDD" id="cd00200">
    <property type="entry name" value="WD40"/>
    <property type="match status" value="1"/>
</dbReference>
<comment type="caution">
    <text evidence="12">The sequence shown here is derived from an EMBL/GenBank/DDBJ whole genome shotgun (WGS) entry which is preliminary data.</text>
</comment>
<dbReference type="InterPro" id="IPR036322">
    <property type="entry name" value="WD40_repeat_dom_sf"/>
</dbReference>
<dbReference type="FunFam" id="2.130.10.10:FF:000503">
    <property type="entry name" value="Glucose repression regulatory protein TUP1"/>
    <property type="match status" value="1"/>
</dbReference>
<feature type="repeat" description="WD" evidence="9">
    <location>
        <begin position="623"/>
        <end position="661"/>
    </location>
</feature>
<reference evidence="12" key="1">
    <citation type="submission" date="2021-06" db="EMBL/GenBank/DDBJ databases">
        <authorList>
            <person name="Kallberg Y."/>
            <person name="Tangrot J."/>
            <person name="Rosling A."/>
        </authorList>
    </citation>
    <scope>NUCLEOTIDE SEQUENCE</scope>
    <source>
        <strain evidence="12">IA702</strain>
    </source>
</reference>
<comment type="subcellular location">
    <subcellularLocation>
        <location evidence="1">Nucleus</location>
    </subcellularLocation>
</comment>
<evidence type="ECO:0000256" key="8">
    <source>
        <dbReference type="ARBA" id="ARBA00060760"/>
    </source>
</evidence>
<evidence type="ECO:0000256" key="3">
    <source>
        <dbReference type="ARBA" id="ARBA00022574"/>
    </source>
</evidence>
<keyword evidence="6" id="KW-0804">Transcription</keyword>
<evidence type="ECO:0000313" key="13">
    <source>
        <dbReference type="Proteomes" id="UP000789572"/>
    </source>
</evidence>
<dbReference type="OrthoDB" id="17410at2759"/>
<dbReference type="Pfam" id="PF00400">
    <property type="entry name" value="WD40"/>
    <property type="match status" value="7"/>
</dbReference>
<keyword evidence="13" id="KW-1185">Reference proteome</keyword>
<dbReference type="PANTHER" id="PTHR19848">
    <property type="entry name" value="WD40 REPEAT PROTEIN"/>
    <property type="match status" value="1"/>
</dbReference>
<dbReference type="InterPro" id="IPR019775">
    <property type="entry name" value="WD40_repeat_CS"/>
</dbReference>
<feature type="repeat" description="WD" evidence="9">
    <location>
        <begin position="581"/>
        <end position="622"/>
    </location>
</feature>
<feature type="domain" description="Transcriptional repressor Tup1 N-terminal" evidence="11">
    <location>
        <begin position="14"/>
        <end position="89"/>
    </location>
</feature>
<evidence type="ECO:0000313" key="12">
    <source>
        <dbReference type="EMBL" id="CAG8542461.1"/>
    </source>
</evidence>
<dbReference type="Proteomes" id="UP000789572">
    <property type="component" value="Unassembled WGS sequence"/>
</dbReference>
<feature type="repeat" description="WD" evidence="9">
    <location>
        <begin position="485"/>
        <end position="526"/>
    </location>
</feature>
<evidence type="ECO:0000256" key="2">
    <source>
        <dbReference type="ARBA" id="ARBA00022491"/>
    </source>
</evidence>
<proteinExistence type="inferred from homology"/>
<dbReference type="InterPro" id="IPR015943">
    <property type="entry name" value="WD40/YVTN_repeat-like_dom_sf"/>
</dbReference>
<dbReference type="EMBL" id="CAJVPJ010000610">
    <property type="protein sequence ID" value="CAG8542461.1"/>
    <property type="molecule type" value="Genomic_DNA"/>
</dbReference>
<dbReference type="GO" id="GO:0005634">
    <property type="term" value="C:nucleus"/>
    <property type="evidence" value="ECO:0007669"/>
    <property type="project" value="UniProtKB-SubCell"/>
</dbReference>
<dbReference type="Gene3D" id="1.20.5.340">
    <property type="match status" value="1"/>
</dbReference>
<feature type="repeat" description="WD" evidence="9">
    <location>
        <begin position="438"/>
        <end position="479"/>
    </location>
</feature>
<dbReference type="Pfam" id="PF08581">
    <property type="entry name" value="Tup_N"/>
    <property type="match status" value="1"/>
</dbReference>
<dbReference type="InterPro" id="IPR001680">
    <property type="entry name" value="WD40_rpt"/>
</dbReference>
<sequence>MLPATQNSSSNTNRFAEMLEQLKSEYDQLHQEAVVYKMQKDDLEHKVQQQTEEVNLIRQGLYDLQANQAKIKQQYEQDIMRLQRELEQQRLHAHSSGHPPPSSHPPPVPPPQIGQSGSTLFNGIMNGSGPGLVAPAQMSLDPSQQQPGQPGHGYHGPPQNVPPTGSSSAPSPYMNGSGAPPGAQLAQNQHTPKRARIDEGMPGTAQVGMPIGSQPPPSQMYPNNGIPPAQMSQPNQSIGQPGGYMSANQKPGSKMPKVIPTLGPDASSSGMPPNGAPGSVQTKRAKPNVTAPPPGARPSSGKPGSVPASSSFDMDLDNIPPGFKKEGTDWFALFNPKIPRVLDVDLVHTLEHTSVVCCVKFSSDGRHLATGCNRSAQIYDVTSGHKIAELLDEAVEKNGDLYIRSVCFSPDGKLLATGAEDKQIRIWDINSHQIKMMFTGHEQDIYSLDFSRDGELIVSGSGDKTARIWNMVTGENIFKLPVEEASQKDAGVTSVAISPDKRYVAAGSLDKIVRVWDVRTGTLLEKLEGHKDSVYSVAFAPDGSTLVSGSLDKTLKLWDMTSLARHPQGLPSGAKHNKMTFSGHKDFVLSVAVSPDARWIVSGSKDRGVQFWDPNSGQQQFMLQGHKNSVISVALSPMGNKYFATGSGDLRARVWRYSEDM</sequence>
<feature type="compositionally biased region" description="Pro residues" evidence="10">
    <location>
        <begin position="98"/>
        <end position="112"/>
    </location>
</feature>
<dbReference type="AlphaFoldDB" id="A0A9N9FKE3"/>
<keyword evidence="2" id="KW-0678">Repressor</keyword>
<dbReference type="PANTHER" id="PTHR19848:SF8">
    <property type="entry name" value="F-BOX AND WD REPEAT DOMAIN CONTAINING 7"/>
    <property type="match status" value="1"/>
</dbReference>